<dbReference type="Proteomes" id="UP000194127">
    <property type="component" value="Unassembled WGS sequence"/>
</dbReference>
<proteinExistence type="predicted"/>
<keyword evidence="7 15" id="KW-0479">Metal-binding</keyword>
<evidence type="ECO:0000256" key="8">
    <source>
        <dbReference type="ARBA" id="ARBA00022729"/>
    </source>
</evidence>
<evidence type="ECO:0000256" key="9">
    <source>
        <dbReference type="ARBA" id="ARBA00022801"/>
    </source>
</evidence>
<dbReference type="SMART" id="SM00944">
    <property type="entry name" value="Pro-kuma_activ"/>
    <property type="match status" value="1"/>
</dbReference>
<feature type="binding site" evidence="15">
    <location>
        <position position="582"/>
    </location>
    <ligand>
        <name>Ca(2+)</name>
        <dbReference type="ChEBI" id="CHEBI:29108"/>
    </ligand>
</feature>
<feature type="active site" description="Charge relay system" evidence="15">
    <location>
        <position position="518"/>
    </location>
</feature>
<feature type="binding site" evidence="15">
    <location>
        <position position="563"/>
    </location>
    <ligand>
        <name>Ca(2+)</name>
        <dbReference type="ChEBI" id="CHEBI:29108"/>
    </ligand>
</feature>
<comment type="subcellular location">
    <subcellularLocation>
        <location evidence="3">Secreted</location>
        <location evidence="3">Extracellular space</location>
    </subcellularLocation>
</comment>
<dbReference type="EC" id="3.4.14.10" evidence="4"/>
<evidence type="ECO:0000256" key="12">
    <source>
        <dbReference type="ARBA" id="ARBA00023026"/>
    </source>
</evidence>
<dbReference type="InterPro" id="IPR023828">
    <property type="entry name" value="Peptidase_S8_Ser-AS"/>
</dbReference>
<sequence length="611" mass="65373">MRLFLWSVLALTSLAVAAPGSPSDCAHKVKESVAPPRGWTKTKAAPADHLIELRIGLPQPNFAVLEQHLYEISDPFHERYGVHLSKEEVEALVAPHPESIQLVDEWLASHGIPSDALSRSPAQDWVTIRIPVSMAEEMMKTEYHVWVHDASGAALVRTTSYSLPEHLHAHVDVVQPTTSFARFRRDAATYHFAGDAPAAIKTDAPYISIPSAYNGQVNASCNASITPTCLKELYNAVGYVPAAAGENKLAVTGYLGQNANLEDFHLFNEAFVPEAADSTFDVVYINNGTNDQSPDAAGIEANLDTQYAFGLTYPTPRTFYTTGGSPPFIPDDLTPTDSNEPYANWLEYILSDPSPPQTISTSYGDDEQTVPESYAKRVCASFAQLGARGVSLSFSSGDNGVGDGDSDPATQQCYTNNGLNEHKFIPAFPAACPYVTSVGATWYIPEEVYYISGGGFSNYFSRPAYQELAVDTYLSKLVPGTYAGLYNPSGRAYPDVAAQGQFFNLFVGGVEGQIGGTSAASPTFAGLVSLLNDARLARGLAPLGFLNPLLYAIGAVFPDGFNDIVGGSNPGCGTEGFNATVGWDPVTGFGTPNFGNLKDLVLGDVSAILEL</sequence>
<evidence type="ECO:0000256" key="2">
    <source>
        <dbReference type="ARBA" id="ARBA00002451"/>
    </source>
</evidence>
<evidence type="ECO:0000256" key="16">
    <source>
        <dbReference type="SAM" id="SignalP"/>
    </source>
</evidence>
<evidence type="ECO:0000313" key="19">
    <source>
        <dbReference type="Proteomes" id="UP000194127"/>
    </source>
</evidence>
<evidence type="ECO:0000256" key="5">
    <source>
        <dbReference type="ARBA" id="ARBA00022525"/>
    </source>
</evidence>
<evidence type="ECO:0000256" key="13">
    <source>
        <dbReference type="ARBA" id="ARBA00023145"/>
    </source>
</evidence>
<gene>
    <name evidence="18" type="ORF">POSPLADRAFT_1185658</name>
</gene>
<keyword evidence="14" id="KW-0325">Glycoprotein</keyword>
<comment type="catalytic activity">
    <reaction evidence="1">
        <text>Release of an N-terminal tripeptide from a polypeptide.</text>
        <dbReference type="EC" id="3.4.14.10"/>
    </reaction>
</comment>
<dbReference type="CDD" id="cd04056">
    <property type="entry name" value="Peptidases_S53"/>
    <property type="match status" value="1"/>
</dbReference>
<dbReference type="PANTHER" id="PTHR14218:SF39">
    <property type="entry name" value="PEPTIDASE S53 DOMAIN-CONTAINING PROTEIN"/>
    <property type="match status" value="1"/>
</dbReference>
<feature type="signal peptide" evidence="16">
    <location>
        <begin position="1"/>
        <end position="17"/>
    </location>
</feature>
<evidence type="ECO:0000256" key="4">
    <source>
        <dbReference type="ARBA" id="ARBA00012462"/>
    </source>
</evidence>
<dbReference type="AlphaFoldDB" id="A0A1X6MN58"/>
<evidence type="ECO:0000256" key="14">
    <source>
        <dbReference type="ARBA" id="ARBA00023180"/>
    </source>
</evidence>
<dbReference type="GO" id="GO:0006508">
    <property type="term" value="P:proteolysis"/>
    <property type="evidence" value="ECO:0007669"/>
    <property type="project" value="UniProtKB-KW"/>
</dbReference>
<dbReference type="GO" id="GO:0046872">
    <property type="term" value="F:metal ion binding"/>
    <property type="evidence" value="ECO:0007669"/>
    <property type="project" value="UniProtKB-UniRule"/>
</dbReference>
<dbReference type="GO" id="GO:0004252">
    <property type="term" value="F:serine-type endopeptidase activity"/>
    <property type="evidence" value="ECO:0007669"/>
    <property type="project" value="UniProtKB-UniRule"/>
</dbReference>
<feature type="chain" id="PRO_5010886736" description="tripeptidyl-peptidase II" evidence="16">
    <location>
        <begin position="18"/>
        <end position="611"/>
    </location>
</feature>
<dbReference type="InterPro" id="IPR030400">
    <property type="entry name" value="Sedolisin_dom"/>
</dbReference>
<protein>
    <recommendedName>
        <fullName evidence="4">tripeptidyl-peptidase II</fullName>
        <ecNumber evidence="4">3.4.14.10</ecNumber>
    </recommendedName>
</protein>
<dbReference type="Gene3D" id="3.40.50.200">
    <property type="entry name" value="Peptidase S8/S53 domain"/>
    <property type="match status" value="1"/>
</dbReference>
<dbReference type="PROSITE" id="PS00138">
    <property type="entry name" value="SUBTILASE_SER"/>
    <property type="match status" value="1"/>
</dbReference>
<evidence type="ECO:0000256" key="3">
    <source>
        <dbReference type="ARBA" id="ARBA00004239"/>
    </source>
</evidence>
<feature type="domain" description="Peptidase S53" evidence="17">
    <location>
        <begin position="224"/>
        <end position="604"/>
    </location>
</feature>
<feature type="binding site" evidence="15">
    <location>
        <position position="584"/>
    </location>
    <ligand>
        <name>Ca(2+)</name>
        <dbReference type="ChEBI" id="CHEBI:29108"/>
    </ligand>
</feature>
<evidence type="ECO:0000256" key="15">
    <source>
        <dbReference type="PROSITE-ProRule" id="PRU01032"/>
    </source>
</evidence>
<evidence type="ECO:0000256" key="7">
    <source>
        <dbReference type="ARBA" id="ARBA00022723"/>
    </source>
</evidence>
<dbReference type="EMBL" id="KZ110607">
    <property type="protein sequence ID" value="OSX57689.1"/>
    <property type="molecule type" value="Genomic_DNA"/>
</dbReference>
<keyword evidence="12" id="KW-0843">Virulence</keyword>
<dbReference type="CDD" id="cd11377">
    <property type="entry name" value="Pro-peptidase_S53"/>
    <property type="match status" value="1"/>
</dbReference>
<dbReference type="PROSITE" id="PS51695">
    <property type="entry name" value="SEDOLISIN"/>
    <property type="match status" value="1"/>
</dbReference>
<dbReference type="STRING" id="670580.A0A1X6MN58"/>
<evidence type="ECO:0000256" key="6">
    <source>
        <dbReference type="ARBA" id="ARBA00022670"/>
    </source>
</evidence>
<dbReference type="GO" id="GO:0008240">
    <property type="term" value="F:tripeptidyl-peptidase activity"/>
    <property type="evidence" value="ECO:0007669"/>
    <property type="project" value="UniProtKB-EC"/>
</dbReference>
<dbReference type="RefSeq" id="XP_024334483.1">
    <property type="nucleotide sequence ID" value="XM_024489166.1"/>
</dbReference>
<evidence type="ECO:0000256" key="11">
    <source>
        <dbReference type="ARBA" id="ARBA00022837"/>
    </source>
</evidence>
<keyword evidence="5" id="KW-0964">Secreted</keyword>
<reference evidence="18 19" key="1">
    <citation type="submission" date="2017-04" db="EMBL/GenBank/DDBJ databases">
        <title>Genome Sequence of the Model Brown-Rot Fungus Postia placenta SB12.</title>
        <authorList>
            <consortium name="DOE Joint Genome Institute"/>
            <person name="Gaskell J."/>
            <person name="Kersten P."/>
            <person name="Larrondo L.F."/>
            <person name="Canessa P."/>
            <person name="Martinez D."/>
            <person name="Hibbett D."/>
            <person name="Schmoll M."/>
            <person name="Kubicek C.P."/>
            <person name="Martinez A.T."/>
            <person name="Yadav J."/>
            <person name="Master E."/>
            <person name="Magnuson J.K."/>
            <person name="James T."/>
            <person name="Yaver D."/>
            <person name="Berka R."/>
            <person name="Labutti K."/>
            <person name="Lipzen A."/>
            <person name="Aerts A."/>
            <person name="Barry K."/>
            <person name="Henrissat B."/>
            <person name="Blanchette R."/>
            <person name="Grigoriev I."/>
            <person name="Cullen D."/>
        </authorList>
    </citation>
    <scope>NUCLEOTIDE SEQUENCE [LARGE SCALE GENOMIC DNA]</scope>
    <source>
        <strain evidence="18 19">MAD-698-R-SB12</strain>
    </source>
</reference>
<name>A0A1X6MN58_9APHY</name>
<organism evidence="18 19">
    <name type="scientific">Postia placenta MAD-698-R-SB12</name>
    <dbReference type="NCBI Taxonomy" id="670580"/>
    <lineage>
        <taxon>Eukaryota</taxon>
        <taxon>Fungi</taxon>
        <taxon>Dikarya</taxon>
        <taxon>Basidiomycota</taxon>
        <taxon>Agaricomycotina</taxon>
        <taxon>Agaricomycetes</taxon>
        <taxon>Polyporales</taxon>
        <taxon>Adustoporiaceae</taxon>
        <taxon>Rhodonia</taxon>
    </lineage>
</organism>
<feature type="active site" description="Charge relay system" evidence="15">
    <location>
        <position position="304"/>
    </location>
</feature>
<dbReference type="InterPro" id="IPR015366">
    <property type="entry name" value="S53_propep"/>
</dbReference>
<keyword evidence="8 16" id="KW-0732">Signal</keyword>
<dbReference type="GeneID" id="36334115"/>
<keyword evidence="13" id="KW-0865">Zymogen</keyword>
<keyword evidence="11 15" id="KW-0106">Calcium</keyword>
<dbReference type="Pfam" id="PF09286">
    <property type="entry name" value="Pro-kuma_activ"/>
    <property type="match status" value="1"/>
</dbReference>
<comment type="cofactor">
    <cofactor evidence="15">
        <name>Ca(2+)</name>
        <dbReference type="ChEBI" id="CHEBI:29108"/>
    </cofactor>
    <text evidence="15">Binds 1 Ca(2+) ion per subunit.</text>
</comment>
<evidence type="ECO:0000256" key="10">
    <source>
        <dbReference type="ARBA" id="ARBA00022825"/>
    </source>
</evidence>
<accession>A0A1X6MN58</accession>
<keyword evidence="9 15" id="KW-0378">Hydrolase</keyword>
<evidence type="ECO:0000313" key="18">
    <source>
        <dbReference type="EMBL" id="OSX57689.1"/>
    </source>
</evidence>
<dbReference type="OrthoDB" id="409122at2759"/>
<feature type="binding site" evidence="15">
    <location>
        <position position="564"/>
    </location>
    <ligand>
        <name>Ca(2+)</name>
        <dbReference type="ChEBI" id="CHEBI:29108"/>
    </ligand>
</feature>
<feature type="active site" description="Charge relay system" evidence="15">
    <location>
        <position position="300"/>
    </location>
</feature>
<evidence type="ECO:0000259" key="17">
    <source>
        <dbReference type="PROSITE" id="PS51695"/>
    </source>
</evidence>
<keyword evidence="6 15" id="KW-0645">Protease</keyword>
<comment type="function">
    <text evidence="2">Secreted tripeptidyl-peptidase which degrades proteins at acidic pHs and is involved in virulence.</text>
</comment>
<dbReference type="GO" id="GO:0005576">
    <property type="term" value="C:extracellular region"/>
    <property type="evidence" value="ECO:0007669"/>
    <property type="project" value="UniProtKB-SubCell"/>
</dbReference>
<dbReference type="InterPro" id="IPR036852">
    <property type="entry name" value="Peptidase_S8/S53_dom_sf"/>
</dbReference>
<dbReference type="PANTHER" id="PTHR14218">
    <property type="entry name" value="PROTEASE S8 TRIPEPTIDYL PEPTIDASE I CLN2"/>
    <property type="match status" value="1"/>
</dbReference>
<dbReference type="SUPFAM" id="SSF52743">
    <property type="entry name" value="Subtilisin-like"/>
    <property type="match status" value="1"/>
</dbReference>
<evidence type="ECO:0000256" key="1">
    <source>
        <dbReference type="ARBA" id="ARBA00001910"/>
    </source>
</evidence>
<keyword evidence="10 15" id="KW-0720">Serine protease</keyword>
<dbReference type="InterPro" id="IPR050819">
    <property type="entry name" value="Tripeptidyl-peptidase_I"/>
</dbReference>
<dbReference type="FunFam" id="3.40.50.200:FF:000015">
    <property type="entry name" value="Tripeptidyl peptidase A"/>
    <property type="match status" value="1"/>
</dbReference>
<dbReference type="SUPFAM" id="SSF54897">
    <property type="entry name" value="Protease propeptides/inhibitors"/>
    <property type="match status" value="1"/>
</dbReference>
<keyword evidence="19" id="KW-1185">Reference proteome</keyword>